<feature type="domain" description="FAD-binding PCMH-type" evidence="5">
    <location>
        <begin position="45"/>
        <end position="223"/>
    </location>
</feature>
<evidence type="ECO:0000256" key="3">
    <source>
        <dbReference type="ARBA" id="ARBA00022827"/>
    </source>
</evidence>
<sequence length="492" mass="52524">MSAIPIDTGRREQVAAALRARLPERSVLSDPEDTRPYECDGLAAYRQLPMIVTLPSNEDEVLAILNVCRELNVPIVPRGAGTGLSGGALPILDGVVISTARLNRIVRVDAYARTAIVQPGVRNLAISEACAQYGLYYAPDPSSQIACTIGGNVAENSGGVHCLKYGLTVHNVLRVRVATIDGEIIELGSEALDAPGLDLLAVFIGSEGMLGIVTEVTVKLVPKPATAQVIMASFDDVVTGGDAVASVIAAGIIPAGLEMMDRMSVRMVEPFVKAGYDTDAAAILLCEADGTALEVAEEIERMTRVLRSAGATAIAVSQSEAERMRFWSGRKNAFPAAGRISPDYYCMDGTIPRKKLAQVLTGIEEMERTFGLRCSNVFHAGDGNLHPLILFDANQPGEFERAEAFGAAILALCVEVGGTITGEHGVGMEKINSMCVQFGRKELDMFLAVKRAFDVPMLLNPDKAIPTPHRCAEFGKMHVTKGALPFADLPRF</sequence>
<dbReference type="PROSITE" id="PS51387">
    <property type="entry name" value="FAD_PCMH"/>
    <property type="match status" value="1"/>
</dbReference>
<dbReference type="RefSeq" id="WP_135188025.1">
    <property type="nucleotide sequence ID" value="NZ_SPUM01000009.1"/>
</dbReference>
<dbReference type="Gene3D" id="3.30.465.10">
    <property type="match status" value="1"/>
</dbReference>
<dbReference type="OrthoDB" id="8522822at2"/>
<dbReference type="SUPFAM" id="SSF55103">
    <property type="entry name" value="FAD-linked oxidases, C-terminal domain"/>
    <property type="match status" value="1"/>
</dbReference>
<gene>
    <name evidence="6" type="ORF">E4O92_01740</name>
</gene>
<evidence type="ECO:0000313" key="6">
    <source>
        <dbReference type="EMBL" id="TFW35540.1"/>
    </source>
</evidence>
<comment type="caution">
    <text evidence="6">The sequence shown here is derived from an EMBL/GenBank/DDBJ whole genome shotgun (WGS) entry which is preliminary data.</text>
</comment>
<dbReference type="InterPro" id="IPR016166">
    <property type="entry name" value="FAD-bd_PCMH"/>
</dbReference>
<keyword evidence="4" id="KW-0560">Oxidoreductase</keyword>
<dbReference type="GO" id="GO:0071949">
    <property type="term" value="F:FAD binding"/>
    <property type="evidence" value="ECO:0007669"/>
    <property type="project" value="InterPro"/>
</dbReference>
<protein>
    <submittedName>
        <fullName evidence="6">FAD-binding protein</fullName>
    </submittedName>
</protein>
<keyword evidence="3" id="KW-0274">FAD</keyword>
<reference evidence="6 7" key="1">
    <citation type="submission" date="2019-03" db="EMBL/GenBank/DDBJ databases">
        <title>Draft genome of Massilia hortus sp. nov., a novel bacterial species of the Oxalobacteraceae family.</title>
        <authorList>
            <person name="Peta V."/>
            <person name="Raths R."/>
            <person name="Bucking H."/>
        </authorList>
    </citation>
    <scope>NUCLEOTIDE SEQUENCE [LARGE SCALE GENOMIC DNA]</scope>
    <source>
        <strain evidence="6 7">ONC3</strain>
    </source>
</reference>
<dbReference type="GO" id="GO:0016491">
    <property type="term" value="F:oxidoreductase activity"/>
    <property type="evidence" value="ECO:0007669"/>
    <property type="project" value="UniProtKB-KW"/>
</dbReference>
<dbReference type="AlphaFoldDB" id="A0A4Y9T507"/>
<comment type="cofactor">
    <cofactor evidence="1">
        <name>FAD</name>
        <dbReference type="ChEBI" id="CHEBI:57692"/>
    </cofactor>
</comment>
<evidence type="ECO:0000256" key="1">
    <source>
        <dbReference type="ARBA" id="ARBA00001974"/>
    </source>
</evidence>
<evidence type="ECO:0000259" key="5">
    <source>
        <dbReference type="PROSITE" id="PS51387"/>
    </source>
</evidence>
<dbReference type="InterPro" id="IPR006094">
    <property type="entry name" value="Oxid_FAD_bind_N"/>
</dbReference>
<evidence type="ECO:0000256" key="2">
    <source>
        <dbReference type="ARBA" id="ARBA00022630"/>
    </source>
</evidence>
<keyword evidence="2" id="KW-0285">Flavoprotein</keyword>
<dbReference type="InterPro" id="IPR004113">
    <property type="entry name" value="FAD-bd_oxidored_4_C"/>
</dbReference>
<evidence type="ECO:0000256" key="4">
    <source>
        <dbReference type="ARBA" id="ARBA00023002"/>
    </source>
</evidence>
<dbReference type="InterPro" id="IPR016171">
    <property type="entry name" value="Vanillyl_alc_oxidase_C-sub2"/>
</dbReference>
<proteinExistence type="predicted"/>
<dbReference type="Pfam" id="PF02913">
    <property type="entry name" value="FAD-oxidase_C"/>
    <property type="match status" value="1"/>
</dbReference>
<dbReference type="PANTHER" id="PTHR42934">
    <property type="entry name" value="GLYCOLATE OXIDASE SUBUNIT GLCD"/>
    <property type="match status" value="1"/>
</dbReference>
<keyword evidence="7" id="KW-1185">Reference proteome</keyword>
<dbReference type="Proteomes" id="UP000297258">
    <property type="component" value="Unassembled WGS sequence"/>
</dbReference>
<name>A0A4Y9T507_9BURK</name>
<evidence type="ECO:0000313" key="7">
    <source>
        <dbReference type="Proteomes" id="UP000297258"/>
    </source>
</evidence>
<dbReference type="InterPro" id="IPR051914">
    <property type="entry name" value="FAD-linked_OxidoTrans_Type4"/>
</dbReference>
<dbReference type="Gene3D" id="1.10.45.10">
    <property type="entry name" value="Vanillyl-alcohol Oxidase, Chain A, domain 4"/>
    <property type="match status" value="1"/>
</dbReference>
<dbReference type="EMBL" id="SPUM01000009">
    <property type="protein sequence ID" value="TFW35540.1"/>
    <property type="molecule type" value="Genomic_DNA"/>
</dbReference>
<dbReference type="Gene3D" id="3.30.70.2740">
    <property type="match status" value="1"/>
</dbReference>
<dbReference type="PANTHER" id="PTHR42934:SF1">
    <property type="entry name" value="GLYCOLATE OXIDASE SUBUNIT GLCD"/>
    <property type="match status" value="1"/>
</dbReference>
<dbReference type="InterPro" id="IPR016164">
    <property type="entry name" value="FAD-linked_Oxase-like_C"/>
</dbReference>
<dbReference type="InterPro" id="IPR016169">
    <property type="entry name" value="FAD-bd_PCMH_sub2"/>
</dbReference>
<organism evidence="6 7">
    <name type="scientific">Massilia horti</name>
    <dbReference type="NCBI Taxonomy" id="2562153"/>
    <lineage>
        <taxon>Bacteria</taxon>
        <taxon>Pseudomonadati</taxon>
        <taxon>Pseudomonadota</taxon>
        <taxon>Betaproteobacteria</taxon>
        <taxon>Burkholderiales</taxon>
        <taxon>Oxalobacteraceae</taxon>
        <taxon>Telluria group</taxon>
        <taxon>Massilia</taxon>
    </lineage>
</organism>
<dbReference type="Pfam" id="PF01565">
    <property type="entry name" value="FAD_binding_4"/>
    <property type="match status" value="1"/>
</dbReference>
<accession>A0A4Y9T507</accession>
<dbReference type="InterPro" id="IPR036318">
    <property type="entry name" value="FAD-bd_PCMH-like_sf"/>
</dbReference>
<dbReference type="SUPFAM" id="SSF56176">
    <property type="entry name" value="FAD-binding/transporter-associated domain-like"/>
    <property type="match status" value="1"/>
</dbReference>